<organism evidence="14 15">
    <name type="scientific">Ambispora gerdemannii</name>
    <dbReference type="NCBI Taxonomy" id="144530"/>
    <lineage>
        <taxon>Eukaryota</taxon>
        <taxon>Fungi</taxon>
        <taxon>Fungi incertae sedis</taxon>
        <taxon>Mucoromycota</taxon>
        <taxon>Glomeromycotina</taxon>
        <taxon>Glomeromycetes</taxon>
        <taxon>Archaeosporales</taxon>
        <taxon>Ambisporaceae</taxon>
        <taxon>Ambispora</taxon>
    </lineage>
</organism>
<evidence type="ECO:0000256" key="7">
    <source>
        <dbReference type="ARBA" id="ARBA00022842"/>
    </source>
</evidence>
<evidence type="ECO:0000256" key="9">
    <source>
        <dbReference type="ARBA" id="ARBA00023098"/>
    </source>
</evidence>
<dbReference type="SUPFAM" id="SSF55811">
    <property type="entry name" value="Nudix"/>
    <property type="match status" value="1"/>
</dbReference>
<keyword evidence="11" id="KW-0413">Isomerase</keyword>
<evidence type="ECO:0000256" key="1">
    <source>
        <dbReference type="ARBA" id="ARBA00001946"/>
    </source>
</evidence>
<gene>
    <name evidence="14" type="ORF">AGERDE_LOCUS6800</name>
</gene>
<dbReference type="EC" id="5.3.3.2" evidence="4"/>
<proteinExistence type="inferred from homology"/>
<dbReference type="PANTHER" id="PTHR10885">
    <property type="entry name" value="ISOPENTENYL-DIPHOSPHATE DELTA-ISOMERASE"/>
    <property type="match status" value="1"/>
</dbReference>
<reference evidence="14" key="1">
    <citation type="submission" date="2021-06" db="EMBL/GenBank/DDBJ databases">
        <authorList>
            <person name="Kallberg Y."/>
            <person name="Tangrot J."/>
            <person name="Rosling A."/>
        </authorList>
    </citation>
    <scope>NUCLEOTIDE SEQUENCE</scope>
    <source>
        <strain evidence="14">MT106</strain>
    </source>
</reference>
<protein>
    <recommendedName>
        <fullName evidence="4">isopentenyl-diphosphate Delta-isomerase</fullName>
        <ecNumber evidence="4">5.3.3.2</ecNumber>
    </recommendedName>
</protein>
<dbReference type="Pfam" id="PF00293">
    <property type="entry name" value="NUDIX"/>
    <property type="match status" value="1"/>
</dbReference>
<dbReference type="GO" id="GO:0005737">
    <property type="term" value="C:cytoplasm"/>
    <property type="evidence" value="ECO:0007669"/>
    <property type="project" value="TreeGrafter"/>
</dbReference>
<comment type="cofactor">
    <cofactor evidence="1">
        <name>Mg(2+)</name>
        <dbReference type="ChEBI" id="CHEBI:18420"/>
    </cofactor>
</comment>
<evidence type="ECO:0000259" key="13">
    <source>
        <dbReference type="PROSITE" id="PS51462"/>
    </source>
</evidence>
<dbReference type="InterPro" id="IPR000086">
    <property type="entry name" value="NUDIX_hydrolase_dom"/>
</dbReference>
<keyword evidence="7" id="KW-0460">Magnesium</keyword>
<dbReference type="GO" id="GO:0006694">
    <property type="term" value="P:steroid biosynthetic process"/>
    <property type="evidence" value="ECO:0007669"/>
    <property type="project" value="UniProtKB-KW"/>
</dbReference>
<comment type="similarity">
    <text evidence="3">Belongs to the IPP isomerase type 1 family.</text>
</comment>
<evidence type="ECO:0000256" key="11">
    <source>
        <dbReference type="ARBA" id="ARBA00023235"/>
    </source>
</evidence>
<keyword evidence="10" id="KW-0414">Isoprene biosynthesis</keyword>
<keyword evidence="5" id="KW-0444">Lipid biosynthesis</keyword>
<keyword evidence="6" id="KW-0479">Metal-binding</keyword>
<evidence type="ECO:0000256" key="12">
    <source>
        <dbReference type="ARBA" id="ARBA00029294"/>
    </source>
</evidence>
<accession>A0A9N9B7R1</accession>
<keyword evidence="15" id="KW-1185">Reference proteome</keyword>
<dbReference type="GO" id="GO:0009240">
    <property type="term" value="P:isopentenyl diphosphate biosynthetic process"/>
    <property type="evidence" value="ECO:0007669"/>
    <property type="project" value="TreeGrafter"/>
</dbReference>
<comment type="caution">
    <text evidence="14">The sequence shown here is derived from an EMBL/GenBank/DDBJ whole genome shotgun (WGS) entry which is preliminary data.</text>
</comment>
<dbReference type="Proteomes" id="UP000789831">
    <property type="component" value="Unassembled WGS sequence"/>
</dbReference>
<evidence type="ECO:0000256" key="4">
    <source>
        <dbReference type="ARBA" id="ARBA00012057"/>
    </source>
</evidence>
<dbReference type="PIRSF" id="PIRSF018427">
    <property type="entry name" value="Isopntndiph_ism"/>
    <property type="match status" value="1"/>
</dbReference>
<evidence type="ECO:0000256" key="3">
    <source>
        <dbReference type="ARBA" id="ARBA00007579"/>
    </source>
</evidence>
<dbReference type="InterPro" id="IPR015797">
    <property type="entry name" value="NUDIX_hydrolase-like_dom_sf"/>
</dbReference>
<dbReference type="OrthoDB" id="510307at2759"/>
<dbReference type="GO" id="GO:0046872">
    <property type="term" value="F:metal ion binding"/>
    <property type="evidence" value="ECO:0007669"/>
    <property type="project" value="UniProtKB-KW"/>
</dbReference>
<sequence>MVPPIGVVNLKKYNEEQARLMEEMCILVNENDTKIGADTKKTCHLMENINKGLLHRAFSVFLFNSENELLLQQRSTDKITFPDLWTNTCCSHPLNTTLELEEEKQIGVRRAAQRKLEHELGIKSSQVPLDEFKFLTKIHYLAPSDGVWGEHEVDYILIIRANVDLNINVNEVKAVEWLSIDELRRRFENPGDWKFTPWFKLISENFLFKWWEDLDNLDIKSDSQKIYKLGI</sequence>
<dbReference type="InterPro" id="IPR011876">
    <property type="entry name" value="IsopentenylPP_isomerase_typ1"/>
</dbReference>
<dbReference type="EMBL" id="CAJVPL010001120">
    <property type="protein sequence ID" value="CAG8553719.1"/>
    <property type="molecule type" value="Genomic_DNA"/>
</dbReference>
<evidence type="ECO:0000256" key="6">
    <source>
        <dbReference type="ARBA" id="ARBA00022723"/>
    </source>
</evidence>
<dbReference type="GO" id="GO:0004452">
    <property type="term" value="F:isopentenyl-diphosphate delta-isomerase activity"/>
    <property type="evidence" value="ECO:0007669"/>
    <property type="project" value="UniProtKB-EC"/>
</dbReference>
<dbReference type="AlphaFoldDB" id="A0A9N9B7R1"/>
<feature type="domain" description="Nudix hydrolase" evidence="13">
    <location>
        <begin position="53"/>
        <end position="201"/>
    </location>
</feature>
<evidence type="ECO:0000256" key="10">
    <source>
        <dbReference type="ARBA" id="ARBA00023229"/>
    </source>
</evidence>
<evidence type="ECO:0000313" key="14">
    <source>
        <dbReference type="EMBL" id="CAG8553719.1"/>
    </source>
</evidence>
<dbReference type="NCBIfam" id="TIGR02150">
    <property type="entry name" value="IPP_isom_1"/>
    <property type="match status" value="1"/>
</dbReference>
<dbReference type="CDD" id="cd02885">
    <property type="entry name" value="NUDIX_IPP_Isomerase"/>
    <property type="match status" value="1"/>
</dbReference>
<dbReference type="PROSITE" id="PS51462">
    <property type="entry name" value="NUDIX"/>
    <property type="match status" value="1"/>
</dbReference>
<dbReference type="FunFam" id="3.90.79.10:FF:000012">
    <property type="entry name" value="Isopentenyl-diphosphate Delta-isomerase 1"/>
    <property type="match status" value="1"/>
</dbReference>
<name>A0A9N9B7R1_9GLOM</name>
<dbReference type="Gene3D" id="3.90.79.10">
    <property type="entry name" value="Nucleoside Triphosphate Pyrophosphohydrolase"/>
    <property type="match status" value="1"/>
</dbReference>
<comment type="pathway">
    <text evidence="2">Isoprenoid biosynthesis; dimethylallyl diphosphate biosynthesis; dimethylallyl diphosphate from isopentenyl diphosphate: step 1/1.</text>
</comment>
<evidence type="ECO:0000313" key="15">
    <source>
        <dbReference type="Proteomes" id="UP000789831"/>
    </source>
</evidence>
<comment type="catalytic activity">
    <reaction evidence="12">
        <text>isopentenyl diphosphate = dimethylallyl diphosphate</text>
        <dbReference type="Rhea" id="RHEA:23284"/>
        <dbReference type="ChEBI" id="CHEBI:57623"/>
        <dbReference type="ChEBI" id="CHEBI:128769"/>
        <dbReference type="EC" id="5.3.3.2"/>
    </reaction>
    <physiologicalReaction direction="left-to-right" evidence="12">
        <dbReference type="Rhea" id="RHEA:23285"/>
    </physiologicalReaction>
</comment>
<keyword evidence="9" id="KW-0443">Lipid metabolism</keyword>
<evidence type="ECO:0000256" key="2">
    <source>
        <dbReference type="ARBA" id="ARBA00004826"/>
    </source>
</evidence>
<keyword evidence="8" id="KW-0752">Steroid biosynthesis</keyword>
<dbReference type="PANTHER" id="PTHR10885:SF0">
    <property type="entry name" value="ISOPENTENYL-DIPHOSPHATE DELTA-ISOMERASE"/>
    <property type="match status" value="1"/>
</dbReference>
<evidence type="ECO:0000256" key="8">
    <source>
        <dbReference type="ARBA" id="ARBA00022955"/>
    </source>
</evidence>
<evidence type="ECO:0000256" key="5">
    <source>
        <dbReference type="ARBA" id="ARBA00022516"/>
    </source>
</evidence>